<dbReference type="Proteomes" id="UP001500618">
    <property type="component" value="Unassembled WGS sequence"/>
</dbReference>
<reference evidence="3 4" key="1">
    <citation type="journal article" date="2019" name="Int. J. Syst. Evol. Microbiol.">
        <title>The Global Catalogue of Microorganisms (GCM) 10K type strain sequencing project: providing services to taxonomists for standard genome sequencing and annotation.</title>
        <authorList>
            <consortium name="The Broad Institute Genomics Platform"/>
            <consortium name="The Broad Institute Genome Sequencing Center for Infectious Disease"/>
            <person name="Wu L."/>
            <person name="Ma J."/>
        </authorList>
    </citation>
    <scope>NUCLEOTIDE SEQUENCE [LARGE SCALE GENOMIC DNA]</scope>
    <source>
        <strain evidence="3 4">JCM 14718</strain>
    </source>
</reference>
<feature type="compositionally biased region" description="Pro residues" evidence="1">
    <location>
        <begin position="72"/>
        <end position="83"/>
    </location>
</feature>
<feature type="compositionally biased region" description="Low complexity" evidence="1">
    <location>
        <begin position="29"/>
        <end position="47"/>
    </location>
</feature>
<evidence type="ECO:0000313" key="4">
    <source>
        <dbReference type="Proteomes" id="UP001500618"/>
    </source>
</evidence>
<protein>
    <submittedName>
        <fullName evidence="3">Uncharacterized protein</fullName>
    </submittedName>
</protein>
<dbReference type="EMBL" id="BAAANY010000036">
    <property type="protein sequence ID" value="GAA1710296.1"/>
    <property type="molecule type" value="Genomic_DNA"/>
</dbReference>
<feature type="transmembrane region" description="Helical" evidence="2">
    <location>
        <begin position="93"/>
        <end position="122"/>
    </location>
</feature>
<comment type="caution">
    <text evidence="3">The sequence shown here is derived from an EMBL/GenBank/DDBJ whole genome shotgun (WGS) entry which is preliminary data.</text>
</comment>
<keyword evidence="2" id="KW-0472">Membrane</keyword>
<feature type="region of interest" description="Disordered" evidence="1">
    <location>
        <begin position="1"/>
        <end position="87"/>
    </location>
</feature>
<name>A0ABN2IRI3_9ACTN</name>
<evidence type="ECO:0000256" key="1">
    <source>
        <dbReference type="SAM" id="MobiDB-lite"/>
    </source>
</evidence>
<feature type="compositionally biased region" description="Low complexity" evidence="1">
    <location>
        <begin position="129"/>
        <end position="145"/>
    </location>
</feature>
<sequence length="246" mass="24614">MSEYGPPGGFVDPYEEAPGYPPNPNSAVPYTGGPPTYGQPNSAVPYSGGPPPYGQPDPNSYAGGPYGQPTDPGVPPAYGNPPEPSKKKGLSGLAITGIVIGAVVLLVLCGGVVTFVGGFAFLRPATPTAAAAPTPTAAPSDSPSPADSPTPAPSDSPSDQPSATPTGEGDGLTVPIGQCVKVRKVAADNSFVDQTDCSSAGALKVMARFTGTTDVTKCQGSGSNASYAFTSKVDDSDSYVLCLQTQ</sequence>
<accession>A0ABN2IRI3</accession>
<proteinExistence type="predicted"/>
<keyword evidence="2" id="KW-1133">Transmembrane helix</keyword>
<evidence type="ECO:0000256" key="2">
    <source>
        <dbReference type="SAM" id="Phobius"/>
    </source>
</evidence>
<evidence type="ECO:0000313" key="3">
    <source>
        <dbReference type="EMBL" id="GAA1710296.1"/>
    </source>
</evidence>
<feature type="compositionally biased region" description="Low complexity" evidence="1">
    <location>
        <begin position="155"/>
        <end position="166"/>
    </location>
</feature>
<dbReference type="RefSeq" id="WP_163567201.1">
    <property type="nucleotide sequence ID" value="NZ_BAAANY010000036.1"/>
</dbReference>
<keyword evidence="2" id="KW-0812">Transmembrane</keyword>
<gene>
    <name evidence="3" type="ORF">GCM10009765_69520</name>
</gene>
<organism evidence="3 4">
    <name type="scientific">Fodinicola feengrottensis</name>
    <dbReference type="NCBI Taxonomy" id="435914"/>
    <lineage>
        <taxon>Bacteria</taxon>
        <taxon>Bacillati</taxon>
        <taxon>Actinomycetota</taxon>
        <taxon>Actinomycetes</taxon>
        <taxon>Mycobacteriales</taxon>
        <taxon>Fodinicola</taxon>
    </lineage>
</organism>
<feature type="region of interest" description="Disordered" evidence="1">
    <location>
        <begin position="129"/>
        <end position="172"/>
    </location>
</feature>
<keyword evidence="4" id="KW-1185">Reference proteome</keyword>